<protein>
    <recommendedName>
        <fullName evidence="1">DUF7341 domain-containing protein</fullName>
    </recommendedName>
</protein>
<dbReference type="InterPro" id="IPR055765">
    <property type="entry name" value="DUF7341"/>
</dbReference>
<feature type="domain" description="DUF7341" evidence="1">
    <location>
        <begin position="2"/>
        <end position="105"/>
    </location>
</feature>
<sequence>MTELSDGMARLIGPWTLTVTVDNHERQQHFPPLVDWLAKLVTPSNNSRGGGGSPATRNLVDAIALDLLMHIQDVTRAWLQEWGVQVAGELKLDLRGFWDRLHALHNTGEIDEYMYERLYAYPDTWAAKVWDLIEPPKQVPLRSSECPRCGVGKVTNAEGESSDNLLIGARVGHEITAECRNHECAAVWVGREGLIELGRAIGVEIDFDTLTKVVAELG</sequence>
<reference evidence="2" key="1">
    <citation type="submission" date="2021-05" db="EMBL/GenBank/DDBJ databases">
        <authorList>
            <person name="Brink J."/>
            <person name="Busse A.L."/>
            <person name="Crowley H.J."/>
            <person name="Hall C.J."/>
            <person name="Hetherington P."/>
            <person name="Hovde T.M."/>
            <person name="Johnson J.A."/>
            <person name="Karch K.E."/>
            <person name="Krueger C.J."/>
            <person name="Lundberg T.J."/>
            <person name="Madla Sanchez I."/>
            <person name="Mathiesen C."/>
            <person name="Moore L.J."/>
            <person name="Nordberg R.J."/>
            <person name="Petersen I.M."/>
            <person name="Piton K.L."/>
            <person name="Rozycki S.T."/>
            <person name="Rutten E."/>
            <person name="Samuelson I.O."/>
            <person name="Sarkilahti S.K."/>
            <person name="Schubert K.A."/>
            <person name="Stamness T.F."/>
            <person name="Tinman A.J."/>
            <person name="Tutterrow P.B."/>
            <person name="Wanzek N.C."/>
            <person name="Wheeler C.D."/>
            <person name="Spring A.M."/>
            <person name="Klyczek K."/>
            <person name="Garlena R.A."/>
            <person name="Russell D.A."/>
            <person name="Pope W.H."/>
            <person name="Jacobs-Sera D."/>
            <person name="Hatfull G.F."/>
        </authorList>
    </citation>
    <scope>NUCLEOTIDE SEQUENCE</scope>
</reference>
<dbReference type="GeneID" id="80019048"/>
<dbReference type="Proteomes" id="UP000693692">
    <property type="component" value="Segment"/>
</dbReference>
<evidence type="ECO:0000313" key="2">
    <source>
        <dbReference type="EMBL" id="QWY84642.1"/>
    </source>
</evidence>
<keyword evidence="3" id="KW-1185">Reference proteome</keyword>
<proteinExistence type="predicted"/>
<evidence type="ECO:0000259" key="1">
    <source>
        <dbReference type="Pfam" id="PF24030"/>
    </source>
</evidence>
<dbReference type="EMBL" id="MZ150789">
    <property type="protein sequence ID" value="QWY84642.1"/>
    <property type="molecule type" value="Genomic_DNA"/>
</dbReference>
<evidence type="ECO:0000313" key="3">
    <source>
        <dbReference type="Proteomes" id="UP000693692"/>
    </source>
</evidence>
<dbReference type="KEGG" id="vg:80019048"/>
<dbReference type="Pfam" id="PF24030">
    <property type="entry name" value="DUF7341"/>
    <property type="match status" value="1"/>
</dbReference>
<organism evidence="2 3">
    <name type="scientific">Microbacterium phage Footloose</name>
    <dbReference type="NCBI Taxonomy" id="2836048"/>
    <lineage>
        <taxon>Viruses</taxon>
        <taxon>Duplodnaviria</taxon>
        <taxon>Heunggongvirae</taxon>
        <taxon>Uroviricota</taxon>
        <taxon>Caudoviricetes</taxon>
        <taxon>Footloosevirus</taxon>
        <taxon>Footloosevirus footloose</taxon>
    </lineage>
</organism>
<dbReference type="RefSeq" id="YP_010754459.1">
    <property type="nucleotide sequence ID" value="NC_073460.1"/>
</dbReference>
<accession>A0A8F3EDP0</accession>
<name>A0A8F3EDP0_9CAUD</name>
<gene>
    <name evidence="2" type="primary">62</name>
    <name evidence="2" type="ORF">SEA_FOOTLOOSE_62</name>
</gene>